<dbReference type="GeneID" id="6076579"/>
<name>B0DA80_LACBS</name>
<dbReference type="Pfam" id="PF16862">
    <property type="entry name" value="Glyco_hydro_79C"/>
    <property type="match status" value="1"/>
</dbReference>
<dbReference type="SUPFAM" id="SSF51445">
    <property type="entry name" value="(Trans)glycosidases"/>
    <property type="match status" value="1"/>
</dbReference>
<evidence type="ECO:0000256" key="1">
    <source>
        <dbReference type="SAM" id="SignalP"/>
    </source>
</evidence>
<keyword evidence="3" id="KW-0378">Hydrolase</keyword>
<keyword evidence="1" id="KW-0732">Signal</keyword>
<dbReference type="HOGENOM" id="CLU_022148_2_0_1"/>
<dbReference type="PANTHER" id="PTHR36183:SF2">
    <property type="entry name" value="BETA-GLUCURONIDASE C-TERMINAL DOMAIN-CONTAINING PROTEIN"/>
    <property type="match status" value="1"/>
</dbReference>
<dbReference type="OrthoDB" id="2796951at2759"/>
<feature type="domain" description="Beta-glucuronidase C-terminal" evidence="2">
    <location>
        <begin position="414"/>
        <end position="513"/>
    </location>
</feature>
<evidence type="ECO:0000259" key="2">
    <source>
        <dbReference type="Pfam" id="PF16862"/>
    </source>
</evidence>
<protein>
    <submittedName>
        <fullName evidence="3">Glycoside hydrolase family 79 protein</fullName>
    </submittedName>
</protein>
<dbReference type="RefSeq" id="XP_001880935.1">
    <property type="nucleotide sequence ID" value="XM_001880900.1"/>
</dbReference>
<organism evidence="4">
    <name type="scientific">Laccaria bicolor (strain S238N-H82 / ATCC MYA-4686)</name>
    <name type="common">Bicoloured deceiver</name>
    <name type="synonym">Laccaria laccata var. bicolor</name>
    <dbReference type="NCBI Taxonomy" id="486041"/>
    <lineage>
        <taxon>Eukaryota</taxon>
        <taxon>Fungi</taxon>
        <taxon>Dikarya</taxon>
        <taxon>Basidiomycota</taxon>
        <taxon>Agaricomycotina</taxon>
        <taxon>Agaricomycetes</taxon>
        <taxon>Agaricomycetidae</taxon>
        <taxon>Agaricales</taxon>
        <taxon>Agaricineae</taxon>
        <taxon>Hydnangiaceae</taxon>
        <taxon>Laccaria</taxon>
    </lineage>
</organism>
<dbReference type="InParanoid" id="B0DA80"/>
<keyword evidence="4" id="KW-1185">Reference proteome</keyword>
<feature type="chain" id="PRO_5002747127" evidence="1">
    <location>
        <begin position="17"/>
        <end position="517"/>
    </location>
</feature>
<dbReference type="InterPro" id="IPR052974">
    <property type="entry name" value="GH79_Enzymes"/>
</dbReference>
<accession>B0DA80</accession>
<proteinExistence type="predicted"/>
<dbReference type="AlphaFoldDB" id="B0DA80"/>
<evidence type="ECO:0000313" key="3">
    <source>
        <dbReference type="EMBL" id="EDR08710.1"/>
    </source>
</evidence>
<sequence>MHLSILFLFFLRITSGLDVSIPTAPPIPRAPKISPSFVSFSIEQDRWTDWVGLTSRNQFFINTLENLQDLTGVPPQIRIGANSEDHTNFNPSAQTPQLIFPAPSTTVPYPEATNITVGNSFYASARFLPNNTHVIWGVNLGQDNITAAFLEAKAIIRAFHAPAIKSAGIVLDAIEIGNEADLYMNNGARPKTYTSAQYVKEWISFAANISAANAPGPLYWGAAFAGSSHSTSGFSPQAIFNEGILSSTPGQSISMISQHHYSGTFCFGNGAVLQDLMTKAYIRSNLTSFSPDIAATRAQGLPYVLGETNSFSCHGTPGVSNTAGAALWTLDYLLFASQLGVSRIFFHQGIGFKYNLIQPVTLTRSTLDGSILPSPQPPHVQPQYYAAIIAAEAIGDGGNTVVIELNVNDTRVSGYAFYEGTTLARAVFINSQAFLRTNSGNRASKHIDLDWASEAQETMRLKRLIIGHADDVSGLSWGGQSYETPDGTVNGTVEVEVLDVSSGFDIQETEVVMITFI</sequence>
<dbReference type="InterPro" id="IPR017853">
    <property type="entry name" value="GH"/>
</dbReference>
<gene>
    <name evidence="3" type="ORF">LACBIDRAFT_184692</name>
</gene>
<evidence type="ECO:0000313" key="4">
    <source>
        <dbReference type="Proteomes" id="UP000001194"/>
    </source>
</evidence>
<feature type="signal peptide" evidence="1">
    <location>
        <begin position="1"/>
        <end position="16"/>
    </location>
</feature>
<dbReference type="Proteomes" id="UP000001194">
    <property type="component" value="Unassembled WGS sequence"/>
</dbReference>
<reference evidence="3 4" key="1">
    <citation type="journal article" date="2008" name="Nature">
        <title>The genome of Laccaria bicolor provides insights into mycorrhizal symbiosis.</title>
        <authorList>
            <person name="Martin F."/>
            <person name="Aerts A."/>
            <person name="Ahren D."/>
            <person name="Brun A."/>
            <person name="Danchin E.G.J."/>
            <person name="Duchaussoy F."/>
            <person name="Gibon J."/>
            <person name="Kohler A."/>
            <person name="Lindquist E."/>
            <person name="Pereda V."/>
            <person name="Salamov A."/>
            <person name="Shapiro H.J."/>
            <person name="Wuyts J."/>
            <person name="Blaudez D."/>
            <person name="Buee M."/>
            <person name="Brokstein P."/>
            <person name="Canbaeck B."/>
            <person name="Cohen D."/>
            <person name="Courty P.E."/>
            <person name="Coutinho P.M."/>
            <person name="Delaruelle C."/>
            <person name="Detter J.C."/>
            <person name="Deveau A."/>
            <person name="DiFazio S."/>
            <person name="Duplessis S."/>
            <person name="Fraissinet-Tachet L."/>
            <person name="Lucic E."/>
            <person name="Frey-Klett P."/>
            <person name="Fourrey C."/>
            <person name="Feussner I."/>
            <person name="Gay G."/>
            <person name="Grimwood J."/>
            <person name="Hoegger P.J."/>
            <person name="Jain P."/>
            <person name="Kilaru S."/>
            <person name="Labbe J."/>
            <person name="Lin Y.C."/>
            <person name="Legue V."/>
            <person name="Le Tacon F."/>
            <person name="Marmeisse R."/>
            <person name="Melayah D."/>
            <person name="Montanini B."/>
            <person name="Muratet M."/>
            <person name="Nehls U."/>
            <person name="Niculita-Hirzel H."/>
            <person name="Oudot-Le Secq M.P."/>
            <person name="Peter M."/>
            <person name="Quesneville H."/>
            <person name="Rajashekar B."/>
            <person name="Reich M."/>
            <person name="Rouhier N."/>
            <person name="Schmutz J."/>
            <person name="Yin T."/>
            <person name="Chalot M."/>
            <person name="Henrissat B."/>
            <person name="Kuees U."/>
            <person name="Lucas S."/>
            <person name="Van de Peer Y."/>
            <person name="Podila G.K."/>
            <person name="Polle A."/>
            <person name="Pukkila P.J."/>
            <person name="Richardson P.M."/>
            <person name="Rouze P."/>
            <person name="Sanders I.R."/>
            <person name="Stajich J.E."/>
            <person name="Tunlid A."/>
            <person name="Tuskan G."/>
            <person name="Grigoriev I.V."/>
        </authorList>
    </citation>
    <scope>NUCLEOTIDE SEQUENCE [LARGE SCALE GENOMIC DNA]</scope>
    <source>
        <strain evidence="4">S238N-H82 / ATCC MYA-4686</strain>
    </source>
</reference>
<dbReference type="KEGG" id="lbc:LACBIDRAFT_184692"/>
<dbReference type="Gene3D" id="3.20.20.80">
    <property type="entry name" value="Glycosidases"/>
    <property type="match status" value="1"/>
</dbReference>
<dbReference type="InterPro" id="IPR031728">
    <property type="entry name" value="GlcAase_C"/>
</dbReference>
<dbReference type="PANTHER" id="PTHR36183">
    <property type="entry name" value="BETA-GLUCURONIDASE"/>
    <property type="match status" value="1"/>
</dbReference>
<dbReference type="EMBL" id="DS547101">
    <property type="protein sequence ID" value="EDR08710.1"/>
    <property type="molecule type" value="Genomic_DNA"/>
</dbReference>
<dbReference type="GO" id="GO:0016787">
    <property type="term" value="F:hydrolase activity"/>
    <property type="evidence" value="ECO:0007669"/>
    <property type="project" value="UniProtKB-KW"/>
</dbReference>